<evidence type="ECO:0000313" key="3">
    <source>
        <dbReference type="EMBL" id="RAL25657.1"/>
    </source>
</evidence>
<sequence>MSCSKSVITKYHTWLGGRGLTTIDLIRHGETVWNREKRLQGHSDVFLSERGKEQAEKLAEYMKDISISVVYSSDLRRALDTAKAIAEVHALSVIPSKELRERNMGVWAGKTLDDIQKSYLDWEQVRISGGAYGIEETKKLSRRVLNELKRLVELHKGEHICVVSHGGCINSVLSEITQGKYGIGKSIIENTSITRLRFHETDGWKVEFANLTPHLKEEGK</sequence>
<evidence type="ECO:0000256" key="2">
    <source>
        <dbReference type="PIRSR" id="PIRSR613078-2"/>
    </source>
</evidence>
<protein>
    <submittedName>
        <fullName evidence="3">Histidine phosphatase family protein</fullName>
    </submittedName>
</protein>
<feature type="active site" description="Proton donor/acceptor" evidence="1">
    <location>
        <position position="101"/>
    </location>
</feature>
<dbReference type="GO" id="GO:0005737">
    <property type="term" value="C:cytoplasm"/>
    <property type="evidence" value="ECO:0007669"/>
    <property type="project" value="TreeGrafter"/>
</dbReference>
<gene>
    <name evidence="3" type="ORF">DL897_06150</name>
</gene>
<dbReference type="PANTHER" id="PTHR48100:SF59">
    <property type="entry name" value="ADENOSYLCOBALAMIN_ALPHA-RIBAZOLE PHOSPHATASE"/>
    <property type="match status" value="1"/>
</dbReference>
<accession>A0A364K5U5</accession>
<evidence type="ECO:0000313" key="4">
    <source>
        <dbReference type="Proteomes" id="UP000251213"/>
    </source>
</evidence>
<keyword evidence="4" id="KW-1185">Reference proteome</keyword>
<feature type="binding site" evidence="2">
    <location>
        <begin position="27"/>
        <end position="34"/>
    </location>
    <ligand>
        <name>substrate</name>
    </ligand>
</feature>
<comment type="caution">
    <text evidence="3">The sequence shown here is derived from an EMBL/GenBank/DDBJ whole genome shotgun (WGS) entry which is preliminary data.</text>
</comment>
<proteinExistence type="predicted"/>
<dbReference type="GO" id="GO:0016791">
    <property type="term" value="F:phosphatase activity"/>
    <property type="evidence" value="ECO:0007669"/>
    <property type="project" value="TreeGrafter"/>
</dbReference>
<organism evidence="3 4">
    <name type="scientific">Thermoflavimicrobium daqui</name>
    <dbReference type="NCBI Taxonomy" id="2137476"/>
    <lineage>
        <taxon>Bacteria</taxon>
        <taxon>Bacillati</taxon>
        <taxon>Bacillota</taxon>
        <taxon>Bacilli</taxon>
        <taxon>Bacillales</taxon>
        <taxon>Thermoactinomycetaceae</taxon>
        <taxon>Thermoflavimicrobium</taxon>
    </lineage>
</organism>
<dbReference type="AlphaFoldDB" id="A0A364K5U5"/>
<dbReference type="PANTHER" id="PTHR48100">
    <property type="entry name" value="BROAD-SPECIFICITY PHOSPHATASE YOR283W-RELATED"/>
    <property type="match status" value="1"/>
</dbReference>
<dbReference type="InterPro" id="IPR001345">
    <property type="entry name" value="PG/BPGM_mutase_AS"/>
</dbReference>
<reference evidence="3 4" key="2">
    <citation type="submission" date="2018-06" db="EMBL/GenBank/DDBJ databases">
        <authorList>
            <person name="Zhirakovskaya E."/>
        </authorList>
    </citation>
    <scope>NUCLEOTIDE SEQUENCE [LARGE SCALE GENOMIC DNA]</scope>
    <source>
        <strain evidence="3 4">FBKL4.011</strain>
    </source>
</reference>
<dbReference type="Gene3D" id="3.40.50.1240">
    <property type="entry name" value="Phosphoglycerate mutase-like"/>
    <property type="match status" value="1"/>
</dbReference>
<dbReference type="InterPro" id="IPR050275">
    <property type="entry name" value="PGM_Phosphatase"/>
</dbReference>
<dbReference type="SUPFAM" id="SSF53254">
    <property type="entry name" value="Phosphoglycerate mutase-like"/>
    <property type="match status" value="1"/>
</dbReference>
<evidence type="ECO:0000256" key="1">
    <source>
        <dbReference type="PIRSR" id="PIRSR613078-1"/>
    </source>
</evidence>
<dbReference type="Proteomes" id="UP000251213">
    <property type="component" value="Unassembled WGS sequence"/>
</dbReference>
<dbReference type="InterPro" id="IPR029033">
    <property type="entry name" value="His_PPase_superfam"/>
</dbReference>
<dbReference type="PROSITE" id="PS00175">
    <property type="entry name" value="PG_MUTASE"/>
    <property type="match status" value="1"/>
</dbReference>
<reference evidence="3 4" key="1">
    <citation type="submission" date="2018-06" db="EMBL/GenBank/DDBJ databases">
        <title>Thermoflavimicrobium daqus sp. nov., a thermophilic microbe isolated from Moutai-flavour Daqu.</title>
        <authorList>
            <person name="Wang X."/>
            <person name="Zhou H."/>
        </authorList>
    </citation>
    <scope>NUCLEOTIDE SEQUENCE [LARGE SCALE GENOMIC DNA]</scope>
    <source>
        <strain evidence="3 4">FBKL4.011</strain>
    </source>
</reference>
<dbReference type="CDD" id="cd07067">
    <property type="entry name" value="HP_PGM_like"/>
    <property type="match status" value="1"/>
</dbReference>
<dbReference type="SMART" id="SM00855">
    <property type="entry name" value="PGAM"/>
    <property type="match status" value="1"/>
</dbReference>
<dbReference type="OrthoDB" id="9782128at2"/>
<name>A0A364K5U5_9BACL</name>
<dbReference type="Pfam" id="PF00300">
    <property type="entry name" value="His_Phos_1"/>
    <property type="match status" value="1"/>
</dbReference>
<feature type="binding site" evidence="2">
    <location>
        <position position="77"/>
    </location>
    <ligand>
        <name>substrate</name>
    </ligand>
</feature>
<dbReference type="InterPro" id="IPR013078">
    <property type="entry name" value="His_Pase_superF_clade-1"/>
</dbReference>
<feature type="active site" description="Tele-phosphohistidine intermediate" evidence="1">
    <location>
        <position position="28"/>
    </location>
</feature>
<dbReference type="EMBL" id="QJKK01000003">
    <property type="protein sequence ID" value="RAL25657.1"/>
    <property type="molecule type" value="Genomic_DNA"/>
</dbReference>